<evidence type="ECO:0000313" key="1">
    <source>
        <dbReference type="EMBL" id="EJW90151.1"/>
    </source>
</evidence>
<comment type="caution">
    <text evidence="1">The sequence shown here is derived from an EMBL/GenBank/DDBJ whole genome shotgun (WGS) entry which is preliminary data.</text>
</comment>
<proteinExistence type="predicted"/>
<protein>
    <submittedName>
        <fullName evidence="1">Uncharacterized protein</fullName>
    </submittedName>
</protein>
<feature type="non-terminal residue" evidence="1">
    <location>
        <position position="85"/>
    </location>
</feature>
<organism evidence="1">
    <name type="scientific">gut metagenome</name>
    <dbReference type="NCBI Taxonomy" id="749906"/>
    <lineage>
        <taxon>unclassified sequences</taxon>
        <taxon>metagenomes</taxon>
        <taxon>organismal metagenomes</taxon>
    </lineage>
</organism>
<accession>J9F5H9</accession>
<reference evidence="1" key="1">
    <citation type="journal article" date="2012" name="PLoS ONE">
        <title>Gene sets for utilization of primary and secondary nutrition supplies in the distal gut of endangered iberian lynx.</title>
        <authorList>
            <person name="Alcaide M."/>
            <person name="Messina E."/>
            <person name="Richter M."/>
            <person name="Bargiela R."/>
            <person name="Peplies J."/>
            <person name="Huws S.A."/>
            <person name="Newbold C.J."/>
            <person name="Golyshin P.N."/>
            <person name="Simon M.A."/>
            <person name="Lopez G."/>
            <person name="Yakimov M.M."/>
            <person name="Ferrer M."/>
        </authorList>
    </citation>
    <scope>NUCLEOTIDE SEQUENCE</scope>
</reference>
<dbReference type="AlphaFoldDB" id="J9F5H9"/>
<gene>
    <name evidence="1" type="ORF">EVA_21742</name>
</gene>
<dbReference type="EMBL" id="AMCI01009017">
    <property type="protein sequence ID" value="EJW90151.1"/>
    <property type="molecule type" value="Genomic_DNA"/>
</dbReference>
<name>J9F5H9_9ZZZZ</name>
<sequence length="85" mass="10025">MLKQRSIHLESEIERQFRLIQNGEPVSEEHLINLSQKLHKVGNLMTFDETMDELIQKDSKSAWSYIKKIRPVFTRVAVENHYKGS</sequence>